<evidence type="ECO:0000313" key="10">
    <source>
        <dbReference type="EMBL" id="PKW28086.1"/>
    </source>
</evidence>
<feature type="transmembrane region" description="Helical" evidence="7">
    <location>
        <begin position="199"/>
        <end position="221"/>
    </location>
</feature>
<comment type="similarity">
    <text evidence="2 7">Belongs to the glycosyltransferase 4 family. MraY subfamily.</text>
</comment>
<dbReference type="GO" id="GO:0051992">
    <property type="term" value="F:UDP-N-acetylmuramoyl-L-alanyl-D-glutamyl-meso-2,6-diaminopimelyl-D-alanyl-D-alanine:undecaprenyl-phosphate transferase activity"/>
    <property type="evidence" value="ECO:0007669"/>
    <property type="project" value="RHEA"/>
</dbReference>
<feature type="transmembrane region" description="Helical" evidence="7">
    <location>
        <begin position="165"/>
        <end position="187"/>
    </location>
</feature>
<dbReference type="Pfam" id="PF00953">
    <property type="entry name" value="Glycos_transf_4"/>
    <property type="match status" value="1"/>
</dbReference>
<keyword evidence="11" id="KW-1185">Reference proteome</keyword>
<evidence type="ECO:0000256" key="6">
    <source>
        <dbReference type="ARBA" id="ARBA00023136"/>
    </source>
</evidence>
<dbReference type="GO" id="GO:0008360">
    <property type="term" value="P:regulation of cell shape"/>
    <property type="evidence" value="ECO:0007669"/>
    <property type="project" value="UniProtKB-KW"/>
</dbReference>
<dbReference type="GO" id="GO:0071555">
    <property type="term" value="P:cell wall organization"/>
    <property type="evidence" value="ECO:0007669"/>
    <property type="project" value="UniProtKB-KW"/>
</dbReference>
<comment type="caution">
    <text evidence="10">The sequence shown here is derived from an EMBL/GenBank/DDBJ whole genome shotgun (WGS) entry which is preliminary data.</text>
</comment>
<keyword evidence="4 7" id="KW-0812">Transmembrane</keyword>
<keyword evidence="7" id="KW-0133">Cell shape</keyword>
<dbReference type="OrthoDB" id="9805475at2"/>
<keyword evidence="6 7" id="KW-0472">Membrane</keyword>
<dbReference type="GO" id="GO:0005886">
    <property type="term" value="C:plasma membrane"/>
    <property type="evidence" value="ECO:0007669"/>
    <property type="project" value="UniProtKB-SubCell"/>
</dbReference>
<feature type="transmembrane region" description="Helical" evidence="7">
    <location>
        <begin position="6"/>
        <end position="27"/>
    </location>
</feature>
<keyword evidence="7" id="KW-0573">Peptidoglycan synthesis</keyword>
<dbReference type="EMBL" id="PJNE01000001">
    <property type="protein sequence ID" value="PKW28086.1"/>
    <property type="molecule type" value="Genomic_DNA"/>
</dbReference>
<feature type="transmembrane region" description="Helical" evidence="7">
    <location>
        <begin position="127"/>
        <end position="145"/>
    </location>
</feature>
<dbReference type="PANTHER" id="PTHR22926">
    <property type="entry name" value="PHOSPHO-N-ACETYLMURAMOYL-PENTAPEPTIDE-TRANSFERASE"/>
    <property type="match status" value="1"/>
</dbReference>
<dbReference type="RefSeq" id="WP_101396523.1">
    <property type="nucleotide sequence ID" value="NZ_PJNE01000001.1"/>
</dbReference>
<dbReference type="NCBIfam" id="TIGR00445">
    <property type="entry name" value="mraY"/>
    <property type="match status" value="1"/>
</dbReference>
<keyword evidence="7" id="KW-1003">Cell membrane</keyword>
<dbReference type="Proteomes" id="UP000233781">
    <property type="component" value="Unassembled WGS sequence"/>
</dbReference>
<dbReference type="HAMAP" id="MF_00038">
    <property type="entry name" value="MraY"/>
    <property type="match status" value="1"/>
</dbReference>
<keyword evidence="7 9" id="KW-0479">Metal-binding</keyword>
<dbReference type="InterPro" id="IPR003524">
    <property type="entry name" value="PNAcMuramoyl-5peptid_Trfase"/>
</dbReference>
<feature type="transmembrane region" description="Helical" evidence="7">
    <location>
        <begin position="86"/>
        <end position="107"/>
    </location>
</feature>
<comment type="subcellular location">
    <subcellularLocation>
        <location evidence="7">Cell membrane</location>
        <topology evidence="7">Multi-pass membrane protein</topology>
    </subcellularLocation>
    <subcellularLocation>
        <location evidence="1">Membrane</location>
        <topology evidence="1">Multi-pass membrane protein</topology>
    </subcellularLocation>
</comment>
<dbReference type="CDD" id="cd06852">
    <property type="entry name" value="GT_MraY"/>
    <property type="match status" value="1"/>
</dbReference>
<dbReference type="AlphaFoldDB" id="A0A2N3YMM4"/>
<feature type="transmembrane region" description="Helical" evidence="7">
    <location>
        <begin position="54"/>
        <end position="74"/>
    </location>
</feature>
<comment type="pathway">
    <text evidence="7">Cell wall biogenesis; peptidoglycan biosynthesis.</text>
</comment>
<comment type="function">
    <text evidence="7">Catalyzes the initial step of the lipid cycle reactions in the biosynthesis of the cell wall peptidoglycan: transfers peptidoglycan precursor phospho-MurNAc-pentapeptide from UDP-MurNAc-pentapeptide onto the lipid carrier undecaprenyl phosphate, yielding undecaprenyl-pyrophosphoryl-MurNAc-pentapeptide, known as lipid I.</text>
</comment>
<evidence type="ECO:0000256" key="8">
    <source>
        <dbReference type="NCBIfam" id="TIGR00445"/>
    </source>
</evidence>
<proteinExistence type="inferred from homology"/>
<evidence type="ECO:0000256" key="9">
    <source>
        <dbReference type="PIRSR" id="PIRSR600715-1"/>
    </source>
</evidence>
<reference evidence="10 11" key="1">
    <citation type="submission" date="2017-12" db="EMBL/GenBank/DDBJ databases">
        <title>Sequencing the genomes of 1000 Actinobacteria strains.</title>
        <authorList>
            <person name="Klenk H.-P."/>
        </authorList>
    </citation>
    <scope>NUCLEOTIDE SEQUENCE [LARGE SCALE GENOMIC DNA]</scope>
    <source>
        <strain evidence="10 11">DSM 12806</strain>
    </source>
</reference>
<dbReference type="InterPro" id="IPR018480">
    <property type="entry name" value="PNAcMuramoyl-5peptid_Trfase_CS"/>
</dbReference>
<accession>A0A2N3YMM4</accession>
<evidence type="ECO:0000256" key="3">
    <source>
        <dbReference type="ARBA" id="ARBA00022679"/>
    </source>
</evidence>
<dbReference type="UniPathway" id="UPA00219"/>
<dbReference type="PANTHER" id="PTHR22926:SF5">
    <property type="entry name" value="PHOSPHO-N-ACETYLMURAMOYL-PENTAPEPTIDE-TRANSFERASE HOMOLOG"/>
    <property type="match status" value="1"/>
</dbReference>
<keyword evidence="7" id="KW-0132">Cell division</keyword>
<evidence type="ECO:0000256" key="5">
    <source>
        <dbReference type="ARBA" id="ARBA00022989"/>
    </source>
</evidence>
<evidence type="ECO:0000256" key="2">
    <source>
        <dbReference type="ARBA" id="ARBA00005583"/>
    </source>
</evidence>
<evidence type="ECO:0000313" key="11">
    <source>
        <dbReference type="Proteomes" id="UP000233781"/>
    </source>
</evidence>
<dbReference type="GO" id="GO:0046872">
    <property type="term" value="F:metal ion binding"/>
    <property type="evidence" value="ECO:0007669"/>
    <property type="project" value="UniProtKB-KW"/>
</dbReference>
<feature type="transmembrane region" description="Helical" evidence="7">
    <location>
        <begin position="293"/>
        <end position="314"/>
    </location>
</feature>
<keyword evidence="7" id="KW-0961">Cell wall biogenesis/degradation</keyword>
<dbReference type="InterPro" id="IPR000715">
    <property type="entry name" value="Glycosyl_transferase_4"/>
</dbReference>
<dbReference type="EC" id="2.7.8.13" evidence="7 8"/>
<dbReference type="PROSITE" id="PS01348">
    <property type="entry name" value="MRAY_2"/>
    <property type="match status" value="1"/>
</dbReference>
<dbReference type="GO" id="GO:0051301">
    <property type="term" value="P:cell division"/>
    <property type="evidence" value="ECO:0007669"/>
    <property type="project" value="UniProtKB-KW"/>
</dbReference>
<protein>
    <recommendedName>
        <fullName evidence="7 8">Phospho-N-acetylmuramoyl-pentapeptide-transferase</fullName>
        <ecNumber evidence="7 8">2.7.8.13</ecNumber>
    </recommendedName>
    <alternativeName>
        <fullName evidence="7">UDP-MurNAc-pentapeptide phosphotransferase</fullName>
    </alternativeName>
</protein>
<evidence type="ECO:0000256" key="4">
    <source>
        <dbReference type="ARBA" id="ARBA00022692"/>
    </source>
</evidence>
<organism evidence="10 11">
    <name type="scientific">Phycicoccus duodecadis</name>
    <dbReference type="NCBI Taxonomy" id="173053"/>
    <lineage>
        <taxon>Bacteria</taxon>
        <taxon>Bacillati</taxon>
        <taxon>Actinomycetota</taxon>
        <taxon>Actinomycetes</taxon>
        <taxon>Micrococcales</taxon>
        <taxon>Intrasporangiaceae</taxon>
        <taxon>Phycicoccus</taxon>
    </lineage>
</organism>
<evidence type="ECO:0000256" key="1">
    <source>
        <dbReference type="ARBA" id="ARBA00004141"/>
    </source>
</evidence>
<dbReference type="GO" id="GO:0009252">
    <property type="term" value="P:peptidoglycan biosynthetic process"/>
    <property type="evidence" value="ECO:0007669"/>
    <property type="project" value="UniProtKB-UniRule"/>
</dbReference>
<feature type="binding site" evidence="9">
    <location>
        <position position="195"/>
    </location>
    <ligand>
        <name>Mg(2+)</name>
        <dbReference type="ChEBI" id="CHEBI:18420"/>
    </ligand>
</feature>
<comment type="cofactor">
    <cofactor evidence="7 9">
        <name>Mg(2+)</name>
        <dbReference type="ChEBI" id="CHEBI:18420"/>
    </cofactor>
</comment>
<keyword evidence="3 7" id="KW-0808">Transferase</keyword>
<feature type="binding site" evidence="9">
    <location>
        <position position="272"/>
    </location>
    <ligand>
        <name>Mg(2+)</name>
        <dbReference type="ChEBI" id="CHEBI:18420"/>
    </ligand>
</feature>
<dbReference type="PROSITE" id="PS01347">
    <property type="entry name" value="MRAY_1"/>
    <property type="match status" value="1"/>
</dbReference>
<feature type="transmembrane region" description="Helical" evidence="7">
    <location>
        <begin position="335"/>
        <end position="364"/>
    </location>
</feature>
<dbReference type="GO" id="GO:0008963">
    <property type="term" value="F:phospho-N-acetylmuramoyl-pentapeptide-transferase activity"/>
    <property type="evidence" value="ECO:0007669"/>
    <property type="project" value="UniProtKB-UniRule"/>
</dbReference>
<evidence type="ECO:0000256" key="7">
    <source>
        <dbReference type="HAMAP-Rule" id="MF_00038"/>
    </source>
</evidence>
<keyword evidence="7 9" id="KW-0460">Magnesium</keyword>
<comment type="catalytic activity">
    <reaction evidence="7">
        <text>UDP-N-acetyl-alpha-D-muramoyl-L-alanyl-gamma-D-glutamyl-meso-2,6-diaminopimeloyl-D-alanyl-D-alanine + di-trans,octa-cis-undecaprenyl phosphate = di-trans,octa-cis-undecaprenyl diphospho-N-acetyl-alpha-D-muramoyl-L-alanyl-D-glutamyl-meso-2,6-diaminopimeloyl-D-alanyl-D-alanine + UMP</text>
        <dbReference type="Rhea" id="RHEA:28386"/>
        <dbReference type="ChEBI" id="CHEBI:57865"/>
        <dbReference type="ChEBI" id="CHEBI:60392"/>
        <dbReference type="ChEBI" id="CHEBI:61386"/>
        <dbReference type="ChEBI" id="CHEBI:61387"/>
        <dbReference type="EC" id="2.7.8.13"/>
    </reaction>
</comment>
<gene>
    <name evidence="7" type="primary">mraY</name>
    <name evidence="10" type="ORF">ATL31_2941</name>
</gene>
<feature type="transmembrane region" description="Helical" evidence="7">
    <location>
        <begin position="241"/>
        <end position="261"/>
    </location>
</feature>
<keyword evidence="5 7" id="KW-1133">Transmembrane helix</keyword>
<sequence length="370" mass="38883">MVNILLAGGVSMVVALLGTPLFARYLVRRRYGQFIHDDLTHHHYKRGKPTMGGVVILGATVVGYLVSHGLLLLADVSGLRPGMHDPLSPSAGLVLFLMLGLGLVGLLDDYTKVSRERSLGLTSRQKLAGQAVVTLMFALGALFVTDDAGRAPASTAISFIRDTGLDLAFAGPVLGVVLFVVWANLLITGASNGVNISDGLDGLAAGASVMVFGAYTLIALWQNNQSCAAVPGAACYEVPNALDLAVVACSVAGACFGFLWWNASPAQIIMGDTGSLSLGAGLAGMAILTRTELLLAVLGGLFVIITLSVIIQVASFRLRGTRVFRMAPLHHHFELLGWAEITIVIRFWIIAGICVAAGLGLFYAEWVVAL</sequence>
<name>A0A2N3YMM4_9MICO</name>
<keyword evidence="7" id="KW-0131">Cell cycle</keyword>